<dbReference type="GO" id="GO:0046872">
    <property type="term" value="F:metal ion binding"/>
    <property type="evidence" value="ECO:0007669"/>
    <property type="project" value="UniProtKB-KW"/>
</dbReference>
<evidence type="ECO:0000256" key="1">
    <source>
        <dbReference type="ARBA" id="ARBA00022617"/>
    </source>
</evidence>
<dbReference type="AlphaFoldDB" id="A0A0C3AV62"/>
<keyword evidence="4" id="KW-0812">Transmembrane</keyword>
<keyword evidence="4" id="KW-1133">Transmembrane helix</keyword>
<dbReference type="GO" id="GO:0004392">
    <property type="term" value="F:heme oxygenase (decyclizing) activity"/>
    <property type="evidence" value="ECO:0007669"/>
    <property type="project" value="InterPro"/>
</dbReference>
<protein>
    <submittedName>
        <fullName evidence="5">Uncharacterized protein</fullName>
    </submittedName>
</protein>
<evidence type="ECO:0000313" key="5">
    <source>
        <dbReference type="EMBL" id="KIM28440.1"/>
    </source>
</evidence>
<sequence length="306" mass="34183">MGEVEEDFSQPVSVLLRKGTAKAHENVEHAPGAAWLARGELERFEYTRFLMMLWHVYSALEEGLDKHKENTVLAPTYRPEVLRRAEALSLDIGYILGTPDWSGHPIHKQLEKAFPQPLTAYVNRLRYLATEDGESSLLLAHAYVRYLGDLSGGQIIRRRIAKSYEFPKNGNGVRFYIFYAGKGEPEAGPSEMKELKEWYRAGMDAGVGDDEKLKAALVDEAILAFKLNQGLFTTLRVPQWAEMSSPNEFDLGVSVPPTPVTLLPPESVRTAPHIVKGQQASFLSRYGLLLVGALLLGIIELFALMK</sequence>
<dbReference type="PANTHER" id="PTHR10720">
    <property type="entry name" value="HEME OXYGENASE"/>
    <property type="match status" value="1"/>
</dbReference>
<organism evidence="5 6">
    <name type="scientific">Serendipita vermifera MAFF 305830</name>
    <dbReference type="NCBI Taxonomy" id="933852"/>
    <lineage>
        <taxon>Eukaryota</taxon>
        <taxon>Fungi</taxon>
        <taxon>Dikarya</taxon>
        <taxon>Basidiomycota</taxon>
        <taxon>Agaricomycotina</taxon>
        <taxon>Agaricomycetes</taxon>
        <taxon>Sebacinales</taxon>
        <taxon>Serendipitaceae</taxon>
        <taxon>Serendipita</taxon>
    </lineage>
</organism>
<reference evidence="5 6" key="1">
    <citation type="submission" date="2014-04" db="EMBL/GenBank/DDBJ databases">
        <authorList>
            <consortium name="DOE Joint Genome Institute"/>
            <person name="Kuo A."/>
            <person name="Zuccaro A."/>
            <person name="Kohler A."/>
            <person name="Nagy L.G."/>
            <person name="Floudas D."/>
            <person name="Copeland A."/>
            <person name="Barry K.W."/>
            <person name="Cichocki N."/>
            <person name="Veneault-Fourrey C."/>
            <person name="LaButti K."/>
            <person name="Lindquist E.A."/>
            <person name="Lipzen A."/>
            <person name="Lundell T."/>
            <person name="Morin E."/>
            <person name="Murat C."/>
            <person name="Sun H."/>
            <person name="Tunlid A."/>
            <person name="Henrissat B."/>
            <person name="Grigoriev I.V."/>
            <person name="Hibbett D.S."/>
            <person name="Martin F."/>
            <person name="Nordberg H.P."/>
            <person name="Cantor M.N."/>
            <person name="Hua S.X."/>
        </authorList>
    </citation>
    <scope>NUCLEOTIDE SEQUENCE [LARGE SCALE GENOMIC DNA]</scope>
    <source>
        <strain evidence="5 6">MAFF 305830</strain>
    </source>
</reference>
<dbReference type="PANTHER" id="PTHR10720:SF0">
    <property type="entry name" value="HEME OXYGENASE"/>
    <property type="match status" value="1"/>
</dbReference>
<evidence type="ECO:0000256" key="2">
    <source>
        <dbReference type="ARBA" id="ARBA00022723"/>
    </source>
</evidence>
<accession>A0A0C3AV62</accession>
<keyword evidence="6" id="KW-1185">Reference proteome</keyword>
<keyword evidence="1" id="KW-0349">Heme</keyword>
<keyword evidence="4" id="KW-0472">Membrane</keyword>
<evidence type="ECO:0000256" key="4">
    <source>
        <dbReference type="SAM" id="Phobius"/>
    </source>
</evidence>
<dbReference type="InterPro" id="IPR002051">
    <property type="entry name" value="Haem_Oase"/>
</dbReference>
<feature type="transmembrane region" description="Helical" evidence="4">
    <location>
        <begin position="286"/>
        <end position="305"/>
    </location>
</feature>
<dbReference type="InterPro" id="IPR016084">
    <property type="entry name" value="Haem_Oase-like_multi-hlx"/>
</dbReference>
<dbReference type="InterPro" id="IPR016053">
    <property type="entry name" value="Haem_Oase-like"/>
</dbReference>
<dbReference type="Proteomes" id="UP000054097">
    <property type="component" value="Unassembled WGS sequence"/>
</dbReference>
<dbReference type="SUPFAM" id="SSF48613">
    <property type="entry name" value="Heme oxygenase-like"/>
    <property type="match status" value="1"/>
</dbReference>
<name>A0A0C3AV62_SERVB</name>
<dbReference type="Pfam" id="PF01126">
    <property type="entry name" value="Heme_oxygenase"/>
    <property type="match status" value="1"/>
</dbReference>
<dbReference type="HOGENOM" id="CLU_057050_1_0_1"/>
<dbReference type="GO" id="GO:0006788">
    <property type="term" value="P:heme oxidation"/>
    <property type="evidence" value="ECO:0007669"/>
    <property type="project" value="InterPro"/>
</dbReference>
<keyword evidence="3" id="KW-0408">Iron</keyword>
<dbReference type="EMBL" id="KN824293">
    <property type="protein sequence ID" value="KIM28440.1"/>
    <property type="molecule type" value="Genomic_DNA"/>
</dbReference>
<evidence type="ECO:0000256" key="3">
    <source>
        <dbReference type="ARBA" id="ARBA00023004"/>
    </source>
</evidence>
<dbReference type="OrthoDB" id="652091at2759"/>
<evidence type="ECO:0000313" key="6">
    <source>
        <dbReference type="Proteomes" id="UP000054097"/>
    </source>
</evidence>
<dbReference type="PRINTS" id="PR00088">
    <property type="entry name" value="HAEMOXYGNASE"/>
</dbReference>
<keyword evidence="2" id="KW-0479">Metal-binding</keyword>
<dbReference type="STRING" id="933852.A0A0C3AV62"/>
<proteinExistence type="predicted"/>
<dbReference type="CDD" id="cd19165">
    <property type="entry name" value="HemeO"/>
    <property type="match status" value="1"/>
</dbReference>
<gene>
    <name evidence="5" type="ORF">M408DRAFT_329498</name>
</gene>
<reference evidence="6" key="2">
    <citation type="submission" date="2015-01" db="EMBL/GenBank/DDBJ databases">
        <title>Evolutionary Origins and Diversification of the Mycorrhizal Mutualists.</title>
        <authorList>
            <consortium name="DOE Joint Genome Institute"/>
            <consortium name="Mycorrhizal Genomics Consortium"/>
            <person name="Kohler A."/>
            <person name="Kuo A."/>
            <person name="Nagy L.G."/>
            <person name="Floudas D."/>
            <person name="Copeland A."/>
            <person name="Barry K.W."/>
            <person name="Cichocki N."/>
            <person name="Veneault-Fourrey C."/>
            <person name="LaButti K."/>
            <person name="Lindquist E.A."/>
            <person name="Lipzen A."/>
            <person name="Lundell T."/>
            <person name="Morin E."/>
            <person name="Murat C."/>
            <person name="Riley R."/>
            <person name="Ohm R."/>
            <person name="Sun H."/>
            <person name="Tunlid A."/>
            <person name="Henrissat B."/>
            <person name="Grigoriev I.V."/>
            <person name="Hibbett D.S."/>
            <person name="Martin F."/>
        </authorList>
    </citation>
    <scope>NUCLEOTIDE SEQUENCE [LARGE SCALE GENOMIC DNA]</scope>
    <source>
        <strain evidence="6">MAFF 305830</strain>
    </source>
</reference>
<dbReference type="Gene3D" id="1.20.910.10">
    <property type="entry name" value="Heme oxygenase-like"/>
    <property type="match status" value="1"/>
</dbReference>